<dbReference type="EMBL" id="BPRE01000003">
    <property type="protein sequence ID" value="GJE74831.1"/>
    <property type="molecule type" value="Genomic_DNA"/>
</dbReference>
<organism evidence="2 3">
    <name type="scientific">Methylorubrum suomiense</name>
    <dbReference type="NCBI Taxonomy" id="144191"/>
    <lineage>
        <taxon>Bacteria</taxon>
        <taxon>Pseudomonadati</taxon>
        <taxon>Pseudomonadota</taxon>
        <taxon>Alphaproteobacteria</taxon>
        <taxon>Hyphomicrobiales</taxon>
        <taxon>Methylobacteriaceae</taxon>
        <taxon>Methylorubrum</taxon>
    </lineage>
</organism>
<dbReference type="SUPFAM" id="SSF52833">
    <property type="entry name" value="Thioredoxin-like"/>
    <property type="match status" value="1"/>
</dbReference>
<dbReference type="RefSeq" id="WP_137829390.1">
    <property type="nucleotide sequence ID" value="NZ_BPRE01000003.1"/>
</dbReference>
<reference evidence="2" key="2">
    <citation type="submission" date="2021-08" db="EMBL/GenBank/DDBJ databases">
        <authorList>
            <person name="Tani A."/>
            <person name="Ola A."/>
            <person name="Ogura Y."/>
            <person name="Katsura K."/>
            <person name="Hayashi T."/>
        </authorList>
    </citation>
    <scope>NUCLEOTIDE SEQUENCE</scope>
    <source>
        <strain evidence="2">DSM 14458</strain>
    </source>
</reference>
<accession>A0ABQ4URJ0</accession>
<evidence type="ECO:0000313" key="2">
    <source>
        <dbReference type="EMBL" id="GJE74831.1"/>
    </source>
</evidence>
<dbReference type="PANTHER" id="PTHR41709:SF2">
    <property type="entry name" value="CIRCADIAN CLOCK PROTEIN KAIB2"/>
    <property type="match status" value="1"/>
</dbReference>
<comment type="caution">
    <text evidence="2">The sequence shown here is derived from an EMBL/GenBank/DDBJ whole genome shotgun (WGS) entry which is preliminary data.</text>
</comment>
<dbReference type="SMART" id="SM01248">
    <property type="entry name" value="KaiB"/>
    <property type="match status" value="1"/>
</dbReference>
<gene>
    <name evidence="2" type="primary">kaiB_1</name>
    <name evidence="2" type="ORF">BGCPKDLD_1404</name>
</gene>
<evidence type="ECO:0000259" key="1">
    <source>
        <dbReference type="SMART" id="SM01248"/>
    </source>
</evidence>
<proteinExistence type="predicted"/>
<dbReference type="Pfam" id="PF07689">
    <property type="entry name" value="KaiB"/>
    <property type="match status" value="1"/>
</dbReference>
<sequence length="114" mass="12357">MSVTQSAESEEGRYRLRLYVAGQTAKSLAAMSNLKRFCEEHLAGRYEIEVVDLLQNPQLAAGDQILAIPTLVRRLPAPLKRIIGDLSNTEKVLVGLDIRSDLGPSPAAAKAGRS</sequence>
<feature type="domain" description="KaiB" evidence="1">
    <location>
        <begin position="17"/>
        <end position="98"/>
    </location>
</feature>
<dbReference type="CDD" id="cd02978">
    <property type="entry name" value="KaiB_like"/>
    <property type="match status" value="1"/>
</dbReference>
<dbReference type="PANTHER" id="PTHR41709">
    <property type="entry name" value="KAIB-LIKE PROTEIN 1"/>
    <property type="match status" value="1"/>
</dbReference>
<reference evidence="2" key="1">
    <citation type="journal article" date="2021" name="Front. Microbiol.">
        <title>Comprehensive Comparative Genomics and Phenotyping of Methylobacterium Species.</title>
        <authorList>
            <person name="Alessa O."/>
            <person name="Ogura Y."/>
            <person name="Fujitani Y."/>
            <person name="Takami H."/>
            <person name="Hayashi T."/>
            <person name="Sahin N."/>
            <person name="Tani A."/>
        </authorList>
    </citation>
    <scope>NUCLEOTIDE SEQUENCE</scope>
    <source>
        <strain evidence="2">DSM 14458</strain>
    </source>
</reference>
<dbReference type="Gene3D" id="3.40.30.10">
    <property type="entry name" value="Glutaredoxin"/>
    <property type="match status" value="1"/>
</dbReference>
<dbReference type="InterPro" id="IPR039022">
    <property type="entry name" value="KaiB-like"/>
</dbReference>
<dbReference type="Proteomes" id="UP001055093">
    <property type="component" value="Unassembled WGS sequence"/>
</dbReference>
<dbReference type="InterPro" id="IPR011649">
    <property type="entry name" value="KaiB_domain"/>
</dbReference>
<name>A0ABQ4URJ0_9HYPH</name>
<evidence type="ECO:0000313" key="3">
    <source>
        <dbReference type="Proteomes" id="UP001055093"/>
    </source>
</evidence>
<dbReference type="InterPro" id="IPR036249">
    <property type="entry name" value="Thioredoxin-like_sf"/>
</dbReference>
<protein>
    <submittedName>
        <fullName evidence="2">Circadian clock protein KaiB</fullName>
    </submittedName>
</protein>
<keyword evidence="3" id="KW-1185">Reference proteome</keyword>